<proteinExistence type="predicted"/>
<feature type="region of interest" description="Disordered" evidence="1">
    <location>
        <begin position="23"/>
        <end position="46"/>
    </location>
</feature>
<dbReference type="AlphaFoldDB" id="A0A6C7E7Y4"/>
<organism evidence="2 3">
    <name type="scientific">Ilumatobacter coccineus (strain NBRC 103263 / KCTC 29153 / YM16-304)</name>
    <dbReference type="NCBI Taxonomy" id="1313172"/>
    <lineage>
        <taxon>Bacteria</taxon>
        <taxon>Bacillati</taxon>
        <taxon>Actinomycetota</taxon>
        <taxon>Acidimicrobiia</taxon>
        <taxon>Acidimicrobiales</taxon>
        <taxon>Ilumatobacteraceae</taxon>
        <taxon>Ilumatobacter</taxon>
    </lineage>
</organism>
<keyword evidence="3" id="KW-1185">Reference proteome</keyword>
<dbReference type="EMBL" id="AP012057">
    <property type="protein sequence ID" value="BAN02473.1"/>
    <property type="molecule type" value="Genomic_DNA"/>
</dbReference>
<dbReference type="RefSeq" id="WP_015441720.1">
    <property type="nucleotide sequence ID" value="NC_020520.1"/>
</dbReference>
<name>A0A6C7E7Y4_ILUCY</name>
<gene>
    <name evidence="2" type="ORF">YM304_21590</name>
</gene>
<accession>A0A6C7E7Y4</accession>
<feature type="compositionally biased region" description="Low complexity" evidence="1">
    <location>
        <begin position="23"/>
        <end position="33"/>
    </location>
</feature>
<evidence type="ECO:0000313" key="2">
    <source>
        <dbReference type="EMBL" id="BAN02473.1"/>
    </source>
</evidence>
<dbReference type="InterPro" id="IPR006311">
    <property type="entry name" value="TAT_signal"/>
</dbReference>
<dbReference type="KEGG" id="aym:YM304_21590"/>
<protein>
    <submittedName>
        <fullName evidence="2">Uncharacterized protein</fullName>
    </submittedName>
</protein>
<dbReference type="OrthoDB" id="4262433at2"/>
<dbReference type="Proteomes" id="UP000011863">
    <property type="component" value="Chromosome"/>
</dbReference>
<reference evidence="2 3" key="1">
    <citation type="journal article" date="2013" name="Int. J. Syst. Evol. Microbiol.">
        <title>Ilumatobacter nonamiense sp. nov. and Ilumatobacter coccineum sp. nov., isolated from seashore sand.</title>
        <authorList>
            <person name="Matsumoto A."/>
            <person name="Kasai H."/>
            <person name="Matsuo Y."/>
            <person name="Shizuri Y."/>
            <person name="Ichikawa N."/>
            <person name="Fujita N."/>
            <person name="Omura S."/>
            <person name="Takahashi Y."/>
        </authorList>
    </citation>
    <scope>NUCLEOTIDE SEQUENCE [LARGE SCALE GENOMIC DNA]</scope>
    <source>
        <strain evidence="3">NBRC 103263 / KCTC 29153 / YM16-304</strain>
    </source>
</reference>
<evidence type="ECO:0000256" key="1">
    <source>
        <dbReference type="SAM" id="MobiDB-lite"/>
    </source>
</evidence>
<evidence type="ECO:0000313" key="3">
    <source>
        <dbReference type="Proteomes" id="UP000011863"/>
    </source>
</evidence>
<dbReference type="PROSITE" id="PS51318">
    <property type="entry name" value="TAT"/>
    <property type="match status" value="1"/>
</dbReference>
<sequence>MSESSVTALRAEIERLTARLDAIEAGEPAAPAAARDRADAPETGGVSRRQWVRAAAAAAAGGTAAVVAGRPAAAAAGSPLTLGQANTTATATRSDYTGPAEGVGMLFQSGNSFNTGSAQRGAAVGAMTTNALQPNGLYGYSTVDAADTVVDSDAVLAGAAGVVGHAVGQQSFGVRAMSDQGSAVRADGATYGAEISGELAAMVLGPTTFVPPTSSTEFHRGGEFYVRAASDSGLAVELWFCTVGGTPGTWVQVAGPGQPGAFRAIDPVRAYDSRSAQPSPGVLSGGEKRVVDLTQSRDLTTGAPTGALVPEGATAVAYNVAVVNTTGSGFLSVVPGASATSFSAATINWSASGQILNNGSIVRVFSDREVSVFAGGGGSTHFVIDVTGYWV</sequence>